<organism evidence="2 3">
    <name type="scientific">Ruegeria denitrificans</name>
    <dbReference type="NCBI Taxonomy" id="1715692"/>
    <lineage>
        <taxon>Bacteria</taxon>
        <taxon>Pseudomonadati</taxon>
        <taxon>Pseudomonadota</taxon>
        <taxon>Alphaproteobacteria</taxon>
        <taxon>Rhodobacterales</taxon>
        <taxon>Roseobacteraceae</taxon>
        <taxon>Ruegeria</taxon>
    </lineage>
</organism>
<dbReference type="AlphaFoldDB" id="A0A0P1IKD7"/>
<dbReference type="OrthoDB" id="594865at2"/>
<dbReference type="EMBL" id="CYUD01000007">
    <property type="protein sequence ID" value="CUK03593.1"/>
    <property type="molecule type" value="Genomic_DNA"/>
</dbReference>
<name>A0A0P1IKD7_9RHOB</name>
<evidence type="ECO:0000256" key="1">
    <source>
        <dbReference type="SAM" id="SignalP"/>
    </source>
</evidence>
<reference evidence="3" key="1">
    <citation type="submission" date="2015-09" db="EMBL/GenBank/DDBJ databases">
        <authorList>
            <person name="Rodrigo-Torres L."/>
            <person name="Arahal D.R."/>
        </authorList>
    </citation>
    <scope>NUCLEOTIDE SEQUENCE [LARGE SCALE GENOMIC DNA]</scope>
    <source>
        <strain evidence="3">CECT 5091</strain>
    </source>
</reference>
<evidence type="ECO:0000313" key="3">
    <source>
        <dbReference type="Proteomes" id="UP000051260"/>
    </source>
</evidence>
<sequence>MKPKVLLVIGTACITALAACDDSGGSVDASAPTVGSSSDLSSFEGAKAGQAEMGIQSLGFELVRSEGLTSYWFNKDTVACARITTSEGRYSDVTMLPSGDC</sequence>
<accession>A0A0P1IKD7</accession>
<gene>
    <name evidence="2" type="ORF">RUE5091_02523</name>
</gene>
<evidence type="ECO:0000313" key="2">
    <source>
        <dbReference type="EMBL" id="CUK03593.1"/>
    </source>
</evidence>
<keyword evidence="3" id="KW-1185">Reference proteome</keyword>
<protein>
    <submittedName>
        <fullName evidence="2">Uncharacterized protein</fullName>
    </submittedName>
</protein>
<keyword evidence="1" id="KW-0732">Signal</keyword>
<dbReference type="STRING" id="1715692.RUE5091_02523"/>
<proteinExistence type="predicted"/>
<dbReference type="RefSeq" id="WP_082643644.1">
    <property type="nucleotide sequence ID" value="NZ_CYUD01000007.1"/>
</dbReference>
<dbReference type="PROSITE" id="PS51257">
    <property type="entry name" value="PROKAR_LIPOPROTEIN"/>
    <property type="match status" value="1"/>
</dbReference>
<dbReference type="Proteomes" id="UP000051260">
    <property type="component" value="Unassembled WGS sequence"/>
</dbReference>
<feature type="chain" id="PRO_5006065349" evidence="1">
    <location>
        <begin position="19"/>
        <end position="101"/>
    </location>
</feature>
<feature type="signal peptide" evidence="1">
    <location>
        <begin position="1"/>
        <end position="18"/>
    </location>
</feature>